<accession>A0A646KFQ2</accession>
<evidence type="ECO:0000313" key="2">
    <source>
        <dbReference type="Proteomes" id="UP000419138"/>
    </source>
</evidence>
<organism evidence="1 2">
    <name type="scientific">Streptomyces jumonjinensis</name>
    <dbReference type="NCBI Taxonomy" id="1945"/>
    <lineage>
        <taxon>Bacteria</taxon>
        <taxon>Bacillati</taxon>
        <taxon>Actinomycetota</taxon>
        <taxon>Actinomycetes</taxon>
        <taxon>Kitasatosporales</taxon>
        <taxon>Streptomycetaceae</taxon>
        <taxon>Streptomyces</taxon>
    </lineage>
</organism>
<proteinExistence type="predicted"/>
<gene>
    <name evidence="1" type="ORF">FF041_13000</name>
</gene>
<dbReference type="Proteomes" id="UP000419138">
    <property type="component" value="Unassembled WGS sequence"/>
</dbReference>
<name>A0A646KFQ2_STRJU</name>
<keyword evidence="2" id="KW-1185">Reference proteome</keyword>
<comment type="caution">
    <text evidence="1">The sequence shown here is derived from an EMBL/GenBank/DDBJ whole genome shotgun (WGS) entry which is preliminary data.</text>
</comment>
<evidence type="ECO:0000313" key="1">
    <source>
        <dbReference type="EMBL" id="MQT01109.1"/>
    </source>
</evidence>
<reference evidence="1 2" key="1">
    <citation type="submission" date="2019-05" db="EMBL/GenBank/DDBJ databases">
        <title>Comparative genomics and metabolomics analyses of clavulanic acid producing Streptomyces species provides insight into specialized metabolism and evolution of beta-lactam biosynthetic gene clusters.</title>
        <authorList>
            <person name="Moore M.A."/>
            <person name="Cruz-Morales P."/>
            <person name="Barona Gomez F."/>
            <person name="Kapil T."/>
        </authorList>
    </citation>
    <scope>NUCLEOTIDE SEQUENCE [LARGE SCALE GENOMIC DNA]</scope>
    <source>
        <strain evidence="1 2">NRRL 5741</strain>
    </source>
</reference>
<sequence>MRHSADCMSDAEDAVTELIEALKQNGLVFPSVRVEVASYARESPCPLIELGRTAVDTVRRLSALLRRDEGGAVR</sequence>
<dbReference type="OrthoDB" id="4331723at2"/>
<protein>
    <submittedName>
        <fullName evidence="1">Uncharacterized protein</fullName>
    </submittedName>
</protein>
<dbReference type="AlphaFoldDB" id="A0A646KFQ2"/>
<dbReference type="EMBL" id="VCLA01000111">
    <property type="protein sequence ID" value="MQT01109.1"/>
    <property type="molecule type" value="Genomic_DNA"/>
</dbReference>